<gene>
    <name evidence="7" type="ORF">RHGRI_002939</name>
</gene>
<reference evidence="7" key="1">
    <citation type="submission" date="2020-08" db="EMBL/GenBank/DDBJ databases">
        <title>Plant Genome Project.</title>
        <authorList>
            <person name="Zhang R.-G."/>
        </authorList>
    </citation>
    <scope>NUCLEOTIDE SEQUENCE</scope>
    <source>
        <strain evidence="7">WSP0</strain>
        <tissue evidence="7">Leaf</tissue>
    </source>
</reference>
<keyword evidence="8" id="KW-1185">Reference proteome</keyword>
<dbReference type="InterPro" id="IPR044593">
    <property type="entry name" value="FLZ8/MARD1"/>
</dbReference>
<comment type="caution">
    <text evidence="7">The sequence shown here is derived from an EMBL/GenBank/DDBJ whole genome shotgun (WGS) entry which is preliminary data.</text>
</comment>
<keyword evidence="2" id="KW-0479">Metal-binding</keyword>
<protein>
    <recommendedName>
        <fullName evidence="6">FLZ-type domain-containing protein</fullName>
    </recommendedName>
</protein>
<dbReference type="AlphaFoldDB" id="A0AAV6LQY5"/>
<evidence type="ECO:0000256" key="2">
    <source>
        <dbReference type="ARBA" id="ARBA00022723"/>
    </source>
</evidence>
<comment type="similarity">
    <text evidence="1">Belongs to the FLZ family.</text>
</comment>
<evidence type="ECO:0000313" key="8">
    <source>
        <dbReference type="Proteomes" id="UP000823749"/>
    </source>
</evidence>
<proteinExistence type="inferred from homology"/>
<name>A0AAV6LQY5_9ERIC</name>
<dbReference type="Pfam" id="PF04570">
    <property type="entry name" value="zf-FLZ"/>
    <property type="match status" value="1"/>
</dbReference>
<accession>A0AAV6LQY5</accession>
<evidence type="ECO:0000259" key="6">
    <source>
        <dbReference type="PROSITE" id="PS51795"/>
    </source>
</evidence>
<sequence>MLRNRSRAVTTKQALMPDQSFPSPPSQNRTKPISSFFGSPNYLTGFLLKGHFDTDTMSPTSVLDAKPFMTTTTANQPFGYDKNHSKPKPPTIFSGNKHPWEELDPKGVGLALVDSMIVEKIDEISSHSRKVLFGSKLKIQIPSIPPNAFSPNELPKSPADFGIKTRNSVVVNSLSPFGSVKSSTQTKEHPGFLSPSEMELSEDYTCVISHGPNPKTTIIYDDCIVESGCGGVPSARTDKIVTIQGGCGGVGFSGMKKVYNSVSEKSNFPPESFLSFCYTCKKNLEQGKDIYIYRGEKAFCSSECRCQEMLFDEVENPGI</sequence>
<evidence type="ECO:0000313" key="7">
    <source>
        <dbReference type="EMBL" id="KAG5567565.1"/>
    </source>
</evidence>
<feature type="domain" description="FLZ-type" evidence="6">
    <location>
        <begin position="272"/>
        <end position="316"/>
    </location>
</feature>
<keyword evidence="3" id="KW-0863">Zinc-finger</keyword>
<dbReference type="PANTHER" id="PTHR46443">
    <property type="entry name" value="FCS-LIKE ZINC FINGER 8"/>
    <property type="match status" value="1"/>
</dbReference>
<feature type="region of interest" description="Disordered" evidence="5">
    <location>
        <begin position="1"/>
        <end position="31"/>
    </location>
</feature>
<keyword evidence="3" id="KW-0862">Zinc</keyword>
<dbReference type="EMBL" id="JACTNZ010000001">
    <property type="protein sequence ID" value="KAG5567565.1"/>
    <property type="molecule type" value="Genomic_DNA"/>
</dbReference>
<dbReference type="Proteomes" id="UP000823749">
    <property type="component" value="Chromosome 1"/>
</dbReference>
<evidence type="ECO:0000256" key="1">
    <source>
        <dbReference type="ARBA" id="ARBA00009374"/>
    </source>
</evidence>
<evidence type="ECO:0000256" key="5">
    <source>
        <dbReference type="SAM" id="MobiDB-lite"/>
    </source>
</evidence>
<dbReference type="InterPro" id="IPR007650">
    <property type="entry name" value="Zf-FLZ_dom"/>
</dbReference>
<feature type="zinc finger region" description="FLZ-type" evidence="4">
    <location>
        <begin position="272"/>
        <end position="316"/>
    </location>
</feature>
<dbReference type="GO" id="GO:0008270">
    <property type="term" value="F:zinc ion binding"/>
    <property type="evidence" value="ECO:0007669"/>
    <property type="project" value="UniProtKB-KW"/>
</dbReference>
<dbReference type="PROSITE" id="PS51795">
    <property type="entry name" value="ZF_FLZ"/>
    <property type="match status" value="1"/>
</dbReference>
<evidence type="ECO:0000256" key="3">
    <source>
        <dbReference type="ARBA" id="ARBA00022771"/>
    </source>
</evidence>
<dbReference type="PANTHER" id="PTHR46443:SF3">
    <property type="entry name" value="PROTEIN MARD1"/>
    <property type="match status" value="1"/>
</dbReference>
<feature type="region of interest" description="Disordered" evidence="5">
    <location>
        <begin position="74"/>
        <end position="99"/>
    </location>
</feature>
<evidence type="ECO:0000256" key="4">
    <source>
        <dbReference type="PROSITE-ProRule" id="PRU01131"/>
    </source>
</evidence>
<organism evidence="7 8">
    <name type="scientific">Rhododendron griersonianum</name>
    <dbReference type="NCBI Taxonomy" id="479676"/>
    <lineage>
        <taxon>Eukaryota</taxon>
        <taxon>Viridiplantae</taxon>
        <taxon>Streptophyta</taxon>
        <taxon>Embryophyta</taxon>
        <taxon>Tracheophyta</taxon>
        <taxon>Spermatophyta</taxon>
        <taxon>Magnoliopsida</taxon>
        <taxon>eudicotyledons</taxon>
        <taxon>Gunneridae</taxon>
        <taxon>Pentapetalae</taxon>
        <taxon>asterids</taxon>
        <taxon>Ericales</taxon>
        <taxon>Ericaceae</taxon>
        <taxon>Ericoideae</taxon>
        <taxon>Rhodoreae</taxon>
        <taxon>Rhododendron</taxon>
    </lineage>
</organism>